<dbReference type="AlphaFoldDB" id="A0A382GRZ4"/>
<dbReference type="SUPFAM" id="SSF53474">
    <property type="entry name" value="alpha/beta-Hydrolases"/>
    <property type="match status" value="1"/>
</dbReference>
<evidence type="ECO:0000313" key="2">
    <source>
        <dbReference type="EMBL" id="SVB77594.1"/>
    </source>
</evidence>
<dbReference type="InterPro" id="IPR029058">
    <property type="entry name" value="AB_hydrolase_fold"/>
</dbReference>
<feature type="domain" description="Dienelactone hydrolase" evidence="1">
    <location>
        <begin position="18"/>
        <end position="234"/>
    </location>
</feature>
<gene>
    <name evidence="2" type="ORF">METZ01_LOCUS230448</name>
</gene>
<organism evidence="2">
    <name type="scientific">marine metagenome</name>
    <dbReference type="NCBI Taxonomy" id="408172"/>
    <lineage>
        <taxon>unclassified sequences</taxon>
        <taxon>metagenomes</taxon>
        <taxon>ecological metagenomes</taxon>
    </lineage>
</organism>
<dbReference type="InterPro" id="IPR050261">
    <property type="entry name" value="FrsA_esterase"/>
</dbReference>
<dbReference type="InterPro" id="IPR002925">
    <property type="entry name" value="Dienelactn_hydro"/>
</dbReference>
<evidence type="ECO:0000259" key="1">
    <source>
        <dbReference type="Pfam" id="PF01738"/>
    </source>
</evidence>
<proteinExistence type="predicted"/>
<protein>
    <recommendedName>
        <fullName evidence="1">Dienelactone hydrolase domain-containing protein</fullName>
    </recommendedName>
</protein>
<dbReference type="PANTHER" id="PTHR22946:SF0">
    <property type="entry name" value="DIENELACTONE HYDROLASE DOMAIN-CONTAINING PROTEIN"/>
    <property type="match status" value="1"/>
</dbReference>
<dbReference type="Gene3D" id="3.40.50.1820">
    <property type="entry name" value="alpha/beta hydrolase"/>
    <property type="match status" value="1"/>
</dbReference>
<dbReference type="PANTHER" id="PTHR22946">
    <property type="entry name" value="DIENELACTONE HYDROLASE DOMAIN-CONTAINING PROTEIN-RELATED"/>
    <property type="match status" value="1"/>
</dbReference>
<dbReference type="Pfam" id="PF01738">
    <property type="entry name" value="DLH"/>
    <property type="match status" value="1"/>
</dbReference>
<reference evidence="2" key="1">
    <citation type="submission" date="2018-05" db="EMBL/GenBank/DDBJ databases">
        <authorList>
            <person name="Lanie J.A."/>
            <person name="Ng W.-L."/>
            <person name="Kazmierczak K.M."/>
            <person name="Andrzejewski T.M."/>
            <person name="Davidsen T.M."/>
            <person name="Wayne K.J."/>
            <person name="Tettelin H."/>
            <person name="Glass J.I."/>
            <person name="Rusch D."/>
            <person name="Podicherti R."/>
            <person name="Tsui H.-C.T."/>
            <person name="Winkler M.E."/>
        </authorList>
    </citation>
    <scope>NUCLEOTIDE SEQUENCE</scope>
</reference>
<accession>A0A382GRZ4</accession>
<sequence>MSIHTEYTTYSIENTQLKGYLAWNETTDEKRPGILVFPEWWGMNEYIQKRTEQIAELGFVAMGVDMYGEGKTTDIPDQAGSLMNAVIKDKQIVKDRVQAGYNVLKNHPLSDSERLGAIGYCFGGALVLNMARFGMDLKGVVSFHGSLDSFHTPAPGEIKAKILVCHGAADKMISQEAIDQFKSEMDTAGANFEFISYEGALHGFSNPAADERGKKFNIPLAYNENADRESWEAMK</sequence>
<dbReference type="GO" id="GO:0016787">
    <property type="term" value="F:hydrolase activity"/>
    <property type="evidence" value="ECO:0007669"/>
    <property type="project" value="InterPro"/>
</dbReference>
<dbReference type="EMBL" id="UINC01056951">
    <property type="protein sequence ID" value="SVB77594.1"/>
    <property type="molecule type" value="Genomic_DNA"/>
</dbReference>
<name>A0A382GRZ4_9ZZZZ</name>
<feature type="non-terminal residue" evidence="2">
    <location>
        <position position="235"/>
    </location>
</feature>